<dbReference type="Proteomes" id="UP000652761">
    <property type="component" value="Unassembled WGS sequence"/>
</dbReference>
<keyword evidence="1" id="KW-0547">Nucleotide-binding</keyword>
<name>A0A843WNM0_COLES</name>
<dbReference type="OrthoDB" id="75710at2759"/>
<accession>A0A843WNM0</accession>
<feature type="domain" description="Protein kinase" evidence="3">
    <location>
        <begin position="27"/>
        <end position="351"/>
    </location>
</feature>
<dbReference type="PANTHER" id="PTHR27005:SF466">
    <property type="entry name" value="NON-FUNCTIONAL PSEUDOKINASE ZED1-LIKE"/>
    <property type="match status" value="1"/>
</dbReference>
<keyword evidence="2" id="KW-0067">ATP-binding</keyword>
<dbReference type="GO" id="GO:0005524">
    <property type="term" value="F:ATP binding"/>
    <property type="evidence" value="ECO:0007669"/>
    <property type="project" value="UniProtKB-KW"/>
</dbReference>
<reference evidence="4" key="1">
    <citation type="submission" date="2017-07" db="EMBL/GenBank/DDBJ databases">
        <title>Taro Niue Genome Assembly and Annotation.</title>
        <authorList>
            <person name="Atibalentja N."/>
            <person name="Keating K."/>
            <person name="Fields C.J."/>
        </authorList>
    </citation>
    <scope>NUCLEOTIDE SEQUENCE</scope>
    <source>
        <strain evidence="4">Niue_2</strain>
        <tissue evidence="4">Leaf</tissue>
    </source>
</reference>
<dbReference type="PANTHER" id="PTHR27005">
    <property type="entry name" value="WALL-ASSOCIATED RECEPTOR KINASE-LIKE 21"/>
    <property type="match status" value="1"/>
</dbReference>
<dbReference type="Pfam" id="PF07714">
    <property type="entry name" value="PK_Tyr_Ser-Thr"/>
    <property type="match status" value="2"/>
</dbReference>
<dbReference type="GO" id="GO:0004674">
    <property type="term" value="F:protein serine/threonine kinase activity"/>
    <property type="evidence" value="ECO:0007669"/>
    <property type="project" value="TreeGrafter"/>
</dbReference>
<dbReference type="Gene3D" id="3.30.200.20">
    <property type="entry name" value="Phosphorylase Kinase, domain 1"/>
    <property type="match status" value="2"/>
</dbReference>
<evidence type="ECO:0000313" key="5">
    <source>
        <dbReference type="Proteomes" id="UP000652761"/>
    </source>
</evidence>
<dbReference type="InterPro" id="IPR045274">
    <property type="entry name" value="WAK-like"/>
</dbReference>
<feature type="domain" description="Protein kinase" evidence="3">
    <location>
        <begin position="437"/>
        <end position="755"/>
    </location>
</feature>
<dbReference type="PROSITE" id="PS50011">
    <property type="entry name" value="PROTEIN_KINASE_DOM"/>
    <property type="match status" value="2"/>
</dbReference>
<protein>
    <recommendedName>
        <fullName evidence="3">Protein kinase domain-containing protein</fullName>
    </recommendedName>
</protein>
<sequence>MWPPRIFRHESASPSNGFSTRNGELLLRTQISFSQGRSNPIWTFALRDLRQATHNFDNHRRLSYRHYRGILDDREVVVKNRNTWTLNRDEEERLVKEHINEIVVLSNVRHRNVVRLLGCCLETRVPLLVYEFVSGGNLRHNMNLWHRRVERPPPWPTRFQIALDVADALSYLHSYASRPIVHKNVQAAAIVLGGTQAGNHDLISGTYGYFDPEYVFTGKLTEKADVYAFGVLLLELLTGLSFSNYLSRQGSGLLLEVLVEKDETQGSPVNCVQAAILEEDRRKKHLALKEECLAKLVAGAGSMGFAEGKVEQLRAFAGLALRCALHRIKERPTMKEVDQSCGDKLSQISYLHSDRSAPRPDLTRSRRARRSLFSVIGYDSRRSVGMRLPRIFGSDSATPSFSIRNGELLLRKLISFSQGQSNPIRTFTTSDLREVTDGFQRYLRHGGFSAYYWGIVDDRKVVVKYFGGNPGGYFEDQLAEALVNEIVILFSIRHKNMVKLVGCCLETQVPALVYEFVPRRDLAYNLVRWGLLESPPPWSTRLQIALDVADALSYLHSRASGPIVHRNMQPKSILLDDDYTAKLCDFSHSVPLPMNRTQVREEIIHGAYGYVDPEYFTTGLFTEKADVYPFGLVLIELLTGERFREYLLREGRNVIAGLIRQGEDLQEPSLVNDMESAIVDGEAMTEQRLDLEAACLAVLVADAGALRVDEVGKEEQYMVFAKLALRCARPRMQERPTMKEVVQELRKIRNMVALP</sequence>
<organism evidence="4 5">
    <name type="scientific">Colocasia esculenta</name>
    <name type="common">Wild taro</name>
    <name type="synonym">Arum esculentum</name>
    <dbReference type="NCBI Taxonomy" id="4460"/>
    <lineage>
        <taxon>Eukaryota</taxon>
        <taxon>Viridiplantae</taxon>
        <taxon>Streptophyta</taxon>
        <taxon>Embryophyta</taxon>
        <taxon>Tracheophyta</taxon>
        <taxon>Spermatophyta</taxon>
        <taxon>Magnoliopsida</taxon>
        <taxon>Liliopsida</taxon>
        <taxon>Araceae</taxon>
        <taxon>Aroideae</taxon>
        <taxon>Colocasieae</taxon>
        <taxon>Colocasia</taxon>
    </lineage>
</organism>
<dbReference type="InterPro" id="IPR001245">
    <property type="entry name" value="Ser-Thr/Tyr_kinase_cat_dom"/>
</dbReference>
<dbReference type="GO" id="GO:0007166">
    <property type="term" value="P:cell surface receptor signaling pathway"/>
    <property type="evidence" value="ECO:0007669"/>
    <property type="project" value="InterPro"/>
</dbReference>
<keyword evidence="5" id="KW-1185">Reference proteome</keyword>
<evidence type="ECO:0000256" key="2">
    <source>
        <dbReference type="ARBA" id="ARBA00022840"/>
    </source>
</evidence>
<evidence type="ECO:0000259" key="3">
    <source>
        <dbReference type="PROSITE" id="PS50011"/>
    </source>
</evidence>
<dbReference type="EMBL" id="NMUH01003441">
    <property type="protein sequence ID" value="MQM05594.1"/>
    <property type="molecule type" value="Genomic_DNA"/>
</dbReference>
<dbReference type="InterPro" id="IPR011009">
    <property type="entry name" value="Kinase-like_dom_sf"/>
</dbReference>
<dbReference type="GO" id="GO:0005886">
    <property type="term" value="C:plasma membrane"/>
    <property type="evidence" value="ECO:0007669"/>
    <property type="project" value="TreeGrafter"/>
</dbReference>
<dbReference type="Gene3D" id="1.10.510.10">
    <property type="entry name" value="Transferase(Phosphotransferase) domain 1"/>
    <property type="match status" value="2"/>
</dbReference>
<evidence type="ECO:0000256" key="1">
    <source>
        <dbReference type="ARBA" id="ARBA00022741"/>
    </source>
</evidence>
<proteinExistence type="predicted"/>
<dbReference type="AlphaFoldDB" id="A0A843WNM0"/>
<dbReference type="SUPFAM" id="SSF56112">
    <property type="entry name" value="Protein kinase-like (PK-like)"/>
    <property type="match status" value="2"/>
</dbReference>
<comment type="caution">
    <text evidence="4">The sequence shown here is derived from an EMBL/GenBank/DDBJ whole genome shotgun (WGS) entry which is preliminary data.</text>
</comment>
<evidence type="ECO:0000313" key="4">
    <source>
        <dbReference type="EMBL" id="MQM05594.1"/>
    </source>
</evidence>
<gene>
    <name evidence="4" type="ORF">Taro_038410</name>
</gene>
<dbReference type="InterPro" id="IPR000719">
    <property type="entry name" value="Prot_kinase_dom"/>
</dbReference>